<feature type="compositionally biased region" description="Basic and acidic residues" evidence="1">
    <location>
        <begin position="373"/>
        <end position="387"/>
    </location>
</feature>
<evidence type="ECO:0000313" key="3">
    <source>
        <dbReference type="Proteomes" id="UP000038009"/>
    </source>
</evidence>
<reference evidence="2 3" key="1">
    <citation type="journal article" date="2015" name="PLoS Pathog.">
        <title>Leptomonas seymouri: Adaptations to the Dixenous Life Cycle Analyzed by Genome Sequencing, Transcriptome Profiling and Co-infection with Leishmania donovani.</title>
        <authorList>
            <person name="Kraeva N."/>
            <person name="Butenko A."/>
            <person name="Hlavacova J."/>
            <person name="Kostygov A."/>
            <person name="Myskova J."/>
            <person name="Grybchuk D."/>
            <person name="Lestinova T."/>
            <person name="Votypka J."/>
            <person name="Volf P."/>
            <person name="Opperdoes F."/>
            <person name="Flegontov P."/>
            <person name="Lukes J."/>
            <person name="Yurchenko V."/>
        </authorList>
    </citation>
    <scope>NUCLEOTIDE SEQUENCE [LARGE SCALE GENOMIC DNA]</scope>
    <source>
        <strain evidence="2 3">ATCC 30220</strain>
    </source>
</reference>
<dbReference type="OrthoDB" id="273338at2759"/>
<accession>A0A0N1HX02</accession>
<sequence length="1611" mass="174906">MRQREQKWGVLWRYRPDNDPLASTRPTLSWMSTSGADNCGDAGAAAGRLGALRGQAEFTGLTGSSRPSFAPSTEQRSGGRGHKEALAHPQSFMTADSVESGADMASYVRASTVKSPFGHEGDPLLAFLQRHEDDAADLLAMWTSLHRSCVYASELSESVVLQVRYFFHSLLHNCAIEAAVEFYHRLMGLGVHLQQSDLLLLLSSLPYEGAASTVEEQLRRAKEDALMEKDRLLWAKRRQEFKEAARRAHAPGSAAEPLTFPKCVSESRKEASSDNASASVYRNEDERGPHATKDAAERAGTSSLLVAEEREAYPPSTIARLVAFHQQPEWIKRWILYEASMGTLDGLDSQEGLALPAAVDHGAHRSASANTSSHEDAAWHADTASHEDSAVESARATRMMEAAAIVDHLHLLMLGAMQRENAPLRLRPRPSVPSRSRTAFSSSIFPCTRRSSSAVERAHWREALRVVRNIFASPPYALPASLPMSFSGPLVLSGDIASTLQRMMRAAHTWEGALGLHRLRVPRTSQGNEPLREVSMGQDDFVAGAILFTALAATEQPWKTQASIETWMHQCMLPQLAKRTGDAGAAVAAIHALWLSHLCSVKAARPEQFILMTEEVAAYMPVPCASIGGSSTIGMGTAAQLLHAELSVIIAEVQVGAENAITTFRREVHEAMLSRRAAQALAKSIQSKAYQLNVEGTGEDASHAPLYGERATATMGAPRSSSLLVPAPLPCSPSLLSDAQVDAFVLCCAAMKETVWLRFSTAAFQDRASVTVDVLQFLERSFHGCTGLYAVFRELYGGALTPRHRNGGPGGERAPRSSATAAEAVAAPERPYVSTVLAVTLLEMVPLFCAPPSQSGHFGRPPANRDTLLLLVEFARRAVDGIQPAHIKIAPWRWAVEARIAELIKVTARTLHVMVRELDVQPRNERVMFGAVPQRDLQLLAELARLIIKTSDLASTQLQQRSHHRSEVHCPVWKILTVTASPHVLQGVQLCFRKSSPIGSRVRYHLTSHEGHRLDELLATCRSRSRVVRNSSNMKSVLPCRVGCLDAGRIPRTPMTDNDFVLAVAMRDAVYTSVQCAVTTESLRGSLQKLASASASWKASLLLCQLVTKDVGLAKGTCDMNFFTTVLARMTSDIAERKSVAVAAAMQSGSGAPSLRRSRGKGNGGARAAAAAVRVGPASLWLNAIDVFWSAVDHNAGNPADPTEHLRSPAFTPEDNDQRLTGAERQERAVLAELLLSLIVFSRTINRTDLGRQWRRTWAAKFSTAEKKSALFRRQNIMALSALGDRSALERCVSDYDALDHDDALLCQVAAQHSDWQRALEAVFKVHGVMEDKERTQSPYPLEVARTLITLLSRSPKNLSNTAMRLERLQGREWDAECSAGVVRLLLRARRWSLALQHVSIALTQQPALQRIHASITSATAASGAADGSSSCPSLVLTHQEAVHYVSLLTLALQATAIGGDSTTAPLYYDALKVALQCVFQPALESGAAARSNSAVDGAAGSTFASGGLDAVFEMASTSGTAVPDASVAQFDAEEVQSRAELRELAARARLLFFRAMTKKMMSMKGNSVGRVSDEDEDMQGECKDDDAAPAKRAEYGCITDAESDSGVHRR</sequence>
<protein>
    <submittedName>
        <fullName evidence="2">Uncharacterized protein</fullName>
    </submittedName>
</protein>
<organism evidence="2 3">
    <name type="scientific">Leptomonas seymouri</name>
    <dbReference type="NCBI Taxonomy" id="5684"/>
    <lineage>
        <taxon>Eukaryota</taxon>
        <taxon>Discoba</taxon>
        <taxon>Euglenozoa</taxon>
        <taxon>Kinetoplastea</taxon>
        <taxon>Metakinetoplastina</taxon>
        <taxon>Trypanosomatida</taxon>
        <taxon>Trypanosomatidae</taxon>
        <taxon>Leishmaniinae</taxon>
        <taxon>Leptomonas</taxon>
    </lineage>
</organism>
<keyword evidence="3" id="KW-1185">Reference proteome</keyword>
<comment type="caution">
    <text evidence="2">The sequence shown here is derived from an EMBL/GenBank/DDBJ whole genome shotgun (WGS) entry which is preliminary data.</text>
</comment>
<name>A0A0N1HX02_LEPSE</name>
<feature type="region of interest" description="Disordered" evidence="1">
    <location>
        <begin position="1565"/>
        <end position="1611"/>
    </location>
</feature>
<feature type="region of interest" description="Disordered" evidence="1">
    <location>
        <begin position="364"/>
        <end position="387"/>
    </location>
</feature>
<feature type="region of interest" description="Disordered" evidence="1">
    <location>
        <begin position="59"/>
        <end position="85"/>
    </location>
</feature>
<proteinExistence type="predicted"/>
<evidence type="ECO:0000256" key="1">
    <source>
        <dbReference type="SAM" id="MobiDB-lite"/>
    </source>
</evidence>
<feature type="compositionally biased region" description="Polar residues" evidence="1">
    <location>
        <begin position="61"/>
        <end position="76"/>
    </location>
</feature>
<dbReference type="EMBL" id="LJSK01000117">
    <property type="protein sequence ID" value="KPI86765.1"/>
    <property type="molecule type" value="Genomic_DNA"/>
</dbReference>
<evidence type="ECO:0000313" key="2">
    <source>
        <dbReference type="EMBL" id="KPI86765.1"/>
    </source>
</evidence>
<feature type="compositionally biased region" description="Basic and acidic residues" evidence="1">
    <location>
        <begin position="1581"/>
        <end position="1595"/>
    </location>
</feature>
<feature type="region of interest" description="Disordered" evidence="1">
    <location>
        <begin position="245"/>
        <end position="303"/>
    </location>
</feature>
<dbReference type="Proteomes" id="UP000038009">
    <property type="component" value="Unassembled WGS sequence"/>
</dbReference>
<feature type="compositionally biased region" description="Basic and acidic residues" evidence="1">
    <location>
        <begin position="282"/>
        <end position="297"/>
    </location>
</feature>
<dbReference type="VEuPathDB" id="TriTrypDB:Lsey_0117_0210"/>
<dbReference type="OMA" id="HALWLSH"/>
<gene>
    <name evidence="2" type="ORF">ABL78_4182</name>
</gene>